<dbReference type="SUPFAM" id="SSF48403">
    <property type="entry name" value="Ankyrin repeat"/>
    <property type="match status" value="1"/>
</dbReference>
<name>A0A090MEC0_9HYPO</name>
<keyword evidence="1" id="KW-0677">Repeat</keyword>
<reference evidence="3" key="1">
    <citation type="submission" date="2013-05" db="EMBL/GenBank/DDBJ databases">
        <title>Draft genome sequences of six wheat associated Fusarium spp. isolates.</title>
        <authorList>
            <person name="Moolhuijzen P.M."/>
            <person name="Manners J.M."/>
            <person name="Wilcox S."/>
            <person name="Bellgard M.I."/>
            <person name="Gardiner D.M."/>
        </authorList>
    </citation>
    <scope>NUCLEOTIDE SEQUENCE</scope>
    <source>
        <strain evidence="3">CS5907</strain>
    </source>
</reference>
<accession>A0A090MEC0</accession>
<gene>
    <name evidence="3" type="ORF">BN851_0152830</name>
</gene>
<organism evidence="3">
    <name type="scientific">Fusarium acuminatum CS5907</name>
    <dbReference type="NCBI Taxonomy" id="1318461"/>
    <lineage>
        <taxon>Eukaryota</taxon>
        <taxon>Fungi</taxon>
        <taxon>Dikarya</taxon>
        <taxon>Ascomycota</taxon>
        <taxon>Pezizomycotina</taxon>
        <taxon>Sordariomycetes</taxon>
        <taxon>Hypocreomycetidae</taxon>
        <taxon>Hypocreales</taxon>
        <taxon>Nectriaceae</taxon>
        <taxon>Fusarium</taxon>
        <taxon>Fusarium tricinctum species complex</taxon>
    </lineage>
</organism>
<dbReference type="PANTHER" id="PTHR24123">
    <property type="entry name" value="ANKYRIN REPEAT-CONTAINING"/>
    <property type="match status" value="1"/>
</dbReference>
<dbReference type="InterPro" id="IPR051165">
    <property type="entry name" value="Multifunctional_ANK_Repeat"/>
</dbReference>
<protein>
    <submittedName>
        <fullName evidence="3">WGS project CBMG000000000 data, contig CS5907-c003896</fullName>
    </submittedName>
</protein>
<dbReference type="Gene3D" id="1.25.40.20">
    <property type="entry name" value="Ankyrin repeat-containing domain"/>
    <property type="match status" value="1"/>
</dbReference>
<dbReference type="EMBL" id="CBMG010003855">
    <property type="protein sequence ID" value="CEG04040.1"/>
    <property type="molecule type" value="Genomic_DNA"/>
</dbReference>
<dbReference type="Pfam" id="PF00023">
    <property type="entry name" value="Ank"/>
    <property type="match status" value="1"/>
</dbReference>
<dbReference type="AlphaFoldDB" id="A0A090MEC0"/>
<proteinExistence type="predicted"/>
<dbReference type="InterPro" id="IPR002110">
    <property type="entry name" value="Ankyrin_rpt"/>
</dbReference>
<dbReference type="InterPro" id="IPR036770">
    <property type="entry name" value="Ankyrin_rpt-contain_sf"/>
</dbReference>
<dbReference type="SMART" id="SM00248">
    <property type="entry name" value="ANK"/>
    <property type="match status" value="5"/>
</dbReference>
<evidence type="ECO:0000256" key="2">
    <source>
        <dbReference type="ARBA" id="ARBA00023043"/>
    </source>
</evidence>
<comment type="caution">
    <text evidence="3">The sequence shown here is derived from an EMBL/GenBank/DDBJ whole genome shotgun (WGS) entry which is preliminary data.</text>
</comment>
<keyword evidence="2" id="KW-0040">ANK repeat</keyword>
<evidence type="ECO:0000256" key="1">
    <source>
        <dbReference type="ARBA" id="ARBA00022737"/>
    </source>
</evidence>
<dbReference type="PANTHER" id="PTHR24123:SF141">
    <property type="entry name" value="ANKYRIN 2, ISOFORM U"/>
    <property type="match status" value="1"/>
</dbReference>
<evidence type="ECO:0000313" key="3">
    <source>
        <dbReference type="EMBL" id="CEG04040.1"/>
    </source>
</evidence>
<sequence>MALIRENDRLQSFILAVREGNIEQAYDTLPSRSQIICRSYETCQCLDDYLQESRVLEIVPGTGFTLLHRIIYYEESPAVAWMLITNEASLITHLKSPAIPYDRTVLHEAAYMNYLDLVERILQQTRILDYVLDQPTIGTPLISALDDEFIEDITVDERNQILRDNEKTIMYLLQYRQCAVSARICNLSLLLESKRDADIKERFTKKWIQQSYPVEHEDYNTWPPLVTASTHCYVGIIKALLQHGANPNTPDREYHVRPLGHLCNSICEDDGQLVEAARLLVEAGADPSDVEKSEEKRTVLDIILDKGRQDLESSKIAYVKLVGFFLNERGMDANSEDANGRTLFARAIDRGSVALANEIYKSGGGPKLDEFKKTISWTRKKSRGAAEFIQDKENSSTVPQGPWADCTLGQRAEFVIKLMGKYPELLDIFGPWYE</sequence>